<sequence>MEIKILHPNVMLSTEEATNIKGGFNSSFGSMECTCDCFISNKNEEKPTPQKPSKPIKGLA</sequence>
<evidence type="ECO:0000313" key="2">
    <source>
        <dbReference type="EMBL" id="MST84501.1"/>
    </source>
</evidence>
<comment type="caution">
    <text evidence="2">The sequence shown here is derived from an EMBL/GenBank/DDBJ whole genome shotgun (WGS) entry which is preliminary data.</text>
</comment>
<organism evidence="2 3">
    <name type="scientific">Hallella mizrahii</name>
    <dbReference type="NCBI Taxonomy" id="2606637"/>
    <lineage>
        <taxon>Bacteria</taxon>
        <taxon>Pseudomonadati</taxon>
        <taxon>Bacteroidota</taxon>
        <taxon>Bacteroidia</taxon>
        <taxon>Bacteroidales</taxon>
        <taxon>Prevotellaceae</taxon>
        <taxon>Hallella</taxon>
    </lineage>
</organism>
<dbReference type="RefSeq" id="WP_154534083.1">
    <property type="nucleotide sequence ID" value="NZ_VUNG01000015.1"/>
</dbReference>
<dbReference type="AlphaFoldDB" id="A0A7K0KEY8"/>
<reference evidence="2 3" key="1">
    <citation type="submission" date="2019-08" db="EMBL/GenBank/DDBJ databases">
        <title>In-depth cultivation of the pig gut microbiome towards novel bacterial diversity and tailored functional studies.</title>
        <authorList>
            <person name="Wylensek D."/>
            <person name="Hitch T.C.A."/>
            <person name="Clavel T."/>
        </authorList>
    </citation>
    <scope>NUCLEOTIDE SEQUENCE [LARGE SCALE GENOMIC DNA]</scope>
    <source>
        <strain evidence="2 3">LKV-178-WT-2A</strain>
    </source>
</reference>
<dbReference type="Proteomes" id="UP000438914">
    <property type="component" value="Unassembled WGS sequence"/>
</dbReference>
<accession>A0A7K0KEY8</accession>
<evidence type="ECO:0000256" key="1">
    <source>
        <dbReference type="SAM" id="MobiDB-lite"/>
    </source>
</evidence>
<keyword evidence="3" id="KW-1185">Reference proteome</keyword>
<evidence type="ECO:0000313" key="3">
    <source>
        <dbReference type="Proteomes" id="UP000438914"/>
    </source>
</evidence>
<gene>
    <name evidence="2" type="ORF">FYJ73_07430</name>
</gene>
<name>A0A7K0KEY8_9BACT</name>
<proteinExistence type="predicted"/>
<feature type="region of interest" description="Disordered" evidence="1">
    <location>
        <begin position="41"/>
        <end position="60"/>
    </location>
</feature>
<protein>
    <submittedName>
        <fullName evidence="2">Uncharacterized protein</fullName>
    </submittedName>
</protein>
<dbReference type="EMBL" id="VUNG01000015">
    <property type="protein sequence ID" value="MST84501.1"/>
    <property type="molecule type" value="Genomic_DNA"/>
</dbReference>